<evidence type="ECO:0000313" key="3">
    <source>
        <dbReference type="Proteomes" id="UP000000444"/>
    </source>
</evidence>
<dbReference type="HOGENOM" id="CLU_3205510_0_0_9"/>
<organism evidence="2 3">
    <name type="scientific">Staphylococcus carnosus (strain TM300)</name>
    <dbReference type="NCBI Taxonomy" id="396513"/>
    <lineage>
        <taxon>Bacteria</taxon>
        <taxon>Bacillati</taxon>
        <taxon>Bacillota</taxon>
        <taxon>Bacilli</taxon>
        <taxon>Bacillales</taxon>
        <taxon>Staphylococcaceae</taxon>
        <taxon>Staphylococcus</taxon>
    </lineage>
</organism>
<keyword evidence="1" id="KW-0472">Membrane</keyword>
<proteinExistence type="predicted"/>
<dbReference type="AlphaFoldDB" id="B9DKU9"/>
<name>B9DKU9_STACT</name>
<evidence type="ECO:0000313" key="2">
    <source>
        <dbReference type="EMBL" id="CAL27111.1"/>
    </source>
</evidence>
<dbReference type="EMBL" id="AM295250">
    <property type="protein sequence ID" value="CAL27111.1"/>
    <property type="molecule type" value="Genomic_DNA"/>
</dbReference>
<accession>B9DKU9</accession>
<reference evidence="2 3" key="1">
    <citation type="journal article" date="2009" name="Appl. Environ. Microbiol.">
        <title>Genome analysis of the meat starter culture bacterium Staphylococcus carnosus TM300.</title>
        <authorList>
            <person name="Rosenstein R."/>
            <person name="Nerz C."/>
            <person name="Biswas L."/>
            <person name="Resch A."/>
            <person name="Raddatz G."/>
            <person name="Schuster S.C."/>
            <person name="Goetz F."/>
        </authorList>
    </citation>
    <scope>NUCLEOTIDE SEQUENCE [LARGE SCALE GENOMIC DNA]</scope>
    <source>
        <strain evidence="2 3">TM300</strain>
    </source>
</reference>
<keyword evidence="3" id="KW-1185">Reference proteome</keyword>
<dbReference type="Proteomes" id="UP000000444">
    <property type="component" value="Chromosome"/>
</dbReference>
<sequence>MSFTVQIIQNPTRQKENGSTPDDTIFYSALLMIYFVILYVKVHTY</sequence>
<gene>
    <name evidence="2" type="ordered locus">Sca_0198</name>
</gene>
<dbReference type="KEGG" id="sca:SCA_0198"/>
<evidence type="ECO:0000256" key="1">
    <source>
        <dbReference type="SAM" id="Phobius"/>
    </source>
</evidence>
<feature type="transmembrane region" description="Helical" evidence="1">
    <location>
        <begin position="25"/>
        <end position="42"/>
    </location>
</feature>
<keyword evidence="1" id="KW-1133">Transmembrane helix</keyword>
<keyword evidence="1" id="KW-0812">Transmembrane</keyword>
<protein>
    <submittedName>
        <fullName evidence="2">Membrane protein</fullName>
    </submittedName>
</protein>